<comment type="catalytic activity">
    <reaction evidence="8">
        <text>L-seryl-[protein] + ATP = O-phospho-L-seryl-[protein] + ADP + H(+)</text>
        <dbReference type="Rhea" id="RHEA:17989"/>
        <dbReference type="Rhea" id="RHEA-COMP:9863"/>
        <dbReference type="Rhea" id="RHEA-COMP:11604"/>
        <dbReference type="ChEBI" id="CHEBI:15378"/>
        <dbReference type="ChEBI" id="CHEBI:29999"/>
        <dbReference type="ChEBI" id="CHEBI:30616"/>
        <dbReference type="ChEBI" id="CHEBI:83421"/>
        <dbReference type="ChEBI" id="CHEBI:456216"/>
        <dbReference type="EC" id="2.7.11.1"/>
    </reaction>
</comment>
<dbReference type="PROSITE" id="PS51178">
    <property type="entry name" value="PASTA"/>
    <property type="match status" value="4"/>
</dbReference>
<feature type="transmembrane region" description="Helical" evidence="10">
    <location>
        <begin position="395"/>
        <end position="416"/>
    </location>
</feature>
<dbReference type="Pfam" id="PF03793">
    <property type="entry name" value="PASTA"/>
    <property type="match status" value="4"/>
</dbReference>
<dbReference type="STRING" id="37928.SAMN04489742_4430"/>
<reference evidence="13 14" key="1">
    <citation type="submission" date="2016-10" db="EMBL/GenBank/DDBJ databases">
        <authorList>
            <person name="de Groot N.N."/>
        </authorList>
    </citation>
    <scope>NUCLEOTIDE SEQUENCE [LARGE SCALE GENOMIC DNA]</scope>
    <source>
        <strain evidence="13 14">DSM 20117</strain>
    </source>
</reference>
<dbReference type="SUPFAM" id="SSF56112">
    <property type="entry name" value="Protein kinase-like (PK-like)"/>
    <property type="match status" value="1"/>
</dbReference>
<dbReference type="Gene3D" id="3.30.200.20">
    <property type="entry name" value="Phosphorylase Kinase, domain 1"/>
    <property type="match status" value="1"/>
</dbReference>
<dbReference type="PANTHER" id="PTHR43289">
    <property type="entry name" value="MITOGEN-ACTIVATED PROTEIN KINASE KINASE KINASE 20-RELATED"/>
    <property type="match status" value="1"/>
</dbReference>
<feature type="region of interest" description="Disordered" evidence="9">
    <location>
        <begin position="329"/>
        <end position="388"/>
    </location>
</feature>
<dbReference type="SMART" id="SM00740">
    <property type="entry name" value="PASTA"/>
    <property type="match status" value="4"/>
</dbReference>
<dbReference type="CDD" id="cd06577">
    <property type="entry name" value="PASTA_pknB"/>
    <property type="match status" value="4"/>
</dbReference>
<feature type="compositionally biased region" description="Basic and acidic residues" evidence="9">
    <location>
        <begin position="364"/>
        <end position="386"/>
    </location>
</feature>
<dbReference type="SMART" id="SM00220">
    <property type="entry name" value="S_TKc"/>
    <property type="match status" value="1"/>
</dbReference>
<feature type="domain" description="PASTA" evidence="12">
    <location>
        <begin position="420"/>
        <end position="485"/>
    </location>
</feature>
<name>A0A1H1GYL5_9MICC</name>
<dbReference type="AlphaFoldDB" id="A0A1H1GYL5"/>
<keyword evidence="2 13" id="KW-0723">Serine/threonine-protein kinase</keyword>
<dbReference type="GO" id="GO:0005524">
    <property type="term" value="F:ATP binding"/>
    <property type="evidence" value="ECO:0007669"/>
    <property type="project" value="UniProtKB-KW"/>
</dbReference>
<evidence type="ECO:0000256" key="3">
    <source>
        <dbReference type="ARBA" id="ARBA00022679"/>
    </source>
</evidence>
<keyword evidence="10" id="KW-0812">Transmembrane</keyword>
<keyword evidence="5 13" id="KW-0418">Kinase</keyword>
<dbReference type="NCBIfam" id="NF033483">
    <property type="entry name" value="PknB_PASTA_kin"/>
    <property type="match status" value="1"/>
</dbReference>
<evidence type="ECO:0000256" key="7">
    <source>
        <dbReference type="ARBA" id="ARBA00047899"/>
    </source>
</evidence>
<dbReference type="EMBL" id="FNKH01000002">
    <property type="protein sequence ID" value="SDR18284.1"/>
    <property type="molecule type" value="Genomic_DNA"/>
</dbReference>
<comment type="catalytic activity">
    <reaction evidence="7">
        <text>L-threonyl-[protein] + ATP = O-phospho-L-threonyl-[protein] + ADP + H(+)</text>
        <dbReference type="Rhea" id="RHEA:46608"/>
        <dbReference type="Rhea" id="RHEA-COMP:11060"/>
        <dbReference type="Rhea" id="RHEA-COMP:11605"/>
        <dbReference type="ChEBI" id="CHEBI:15378"/>
        <dbReference type="ChEBI" id="CHEBI:30013"/>
        <dbReference type="ChEBI" id="CHEBI:30616"/>
        <dbReference type="ChEBI" id="CHEBI:61977"/>
        <dbReference type="ChEBI" id="CHEBI:456216"/>
        <dbReference type="EC" id="2.7.11.1"/>
    </reaction>
</comment>
<dbReference type="EC" id="2.7.11.1" evidence="1"/>
<evidence type="ECO:0000256" key="2">
    <source>
        <dbReference type="ARBA" id="ARBA00022527"/>
    </source>
</evidence>
<dbReference type="PROSITE" id="PS50011">
    <property type="entry name" value="PROTEIN_KINASE_DOM"/>
    <property type="match status" value="1"/>
</dbReference>
<gene>
    <name evidence="13" type="ORF">SAMN04489742_4430</name>
</gene>
<dbReference type="RefSeq" id="WP_236777356.1">
    <property type="nucleotide sequence ID" value="NZ_CP018863.1"/>
</dbReference>
<dbReference type="Pfam" id="PF00069">
    <property type="entry name" value="Pkinase"/>
    <property type="match status" value="1"/>
</dbReference>
<evidence type="ECO:0000259" key="12">
    <source>
        <dbReference type="PROSITE" id="PS51178"/>
    </source>
</evidence>
<dbReference type="InterPro" id="IPR008271">
    <property type="entry name" value="Ser/Thr_kinase_AS"/>
</dbReference>
<keyword evidence="4" id="KW-0547">Nucleotide-binding</keyword>
<keyword evidence="10" id="KW-1133">Transmembrane helix</keyword>
<dbReference type="CDD" id="cd14014">
    <property type="entry name" value="STKc_PknB_like"/>
    <property type="match status" value="1"/>
</dbReference>
<dbReference type="GO" id="GO:0045717">
    <property type="term" value="P:negative regulation of fatty acid biosynthetic process"/>
    <property type="evidence" value="ECO:0007669"/>
    <property type="project" value="UniProtKB-ARBA"/>
</dbReference>
<dbReference type="Proteomes" id="UP000181917">
    <property type="component" value="Unassembled WGS sequence"/>
</dbReference>
<feature type="domain" description="Protein kinase" evidence="11">
    <location>
        <begin position="18"/>
        <end position="277"/>
    </location>
</feature>
<feature type="compositionally biased region" description="Low complexity" evidence="9">
    <location>
        <begin position="350"/>
        <end position="360"/>
    </location>
</feature>
<evidence type="ECO:0000256" key="6">
    <source>
        <dbReference type="ARBA" id="ARBA00022840"/>
    </source>
</evidence>
<dbReference type="Gene3D" id="3.30.10.20">
    <property type="match status" value="4"/>
</dbReference>
<evidence type="ECO:0000256" key="5">
    <source>
        <dbReference type="ARBA" id="ARBA00022777"/>
    </source>
</evidence>
<feature type="region of interest" description="Disordered" evidence="9">
    <location>
        <begin position="279"/>
        <end position="314"/>
    </location>
</feature>
<evidence type="ECO:0000256" key="9">
    <source>
        <dbReference type="SAM" id="MobiDB-lite"/>
    </source>
</evidence>
<feature type="domain" description="PASTA" evidence="12">
    <location>
        <begin position="622"/>
        <end position="684"/>
    </location>
</feature>
<evidence type="ECO:0000256" key="8">
    <source>
        <dbReference type="ARBA" id="ARBA00048679"/>
    </source>
</evidence>
<dbReference type="PROSITE" id="PS00108">
    <property type="entry name" value="PROTEIN_KINASE_ST"/>
    <property type="match status" value="1"/>
</dbReference>
<keyword evidence="6" id="KW-0067">ATP-binding</keyword>
<evidence type="ECO:0000256" key="1">
    <source>
        <dbReference type="ARBA" id="ARBA00012513"/>
    </source>
</evidence>
<protein>
    <recommendedName>
        <fullName evidence="1">non-specific serine/threonine protein kinase</fullName>
        <ecNumber evidence="1">2.7.11.1</ecNumber>
    </recommendedName>
</protein>
<dbReference type="InterPro" id="IPR005543">
    <property type="entry name" value="PASTA_dom"/>
</dbReference>
<keyword evidence="3" id="KW-0808">Transferase</keyword>
<dbReference type="GO" id="GO:0004674">
    <property type="term" value="F:protein serine/threonine kinase activity"/>
    <property type="evidence" value="ECO:0007669"/>
    <property type="project" value="UniProtKB-KW"/>
</dbReference>
<keyword evidence="10" id="KW-0472">Membrane</keyword>
<dbReference type="InterPro" id="IPR000719">
    <property type="entry name" value="Prot_kinase_dom"/>
</dbReference>
<evidence type="ECO:0000259" key="11">
    <source>
        <dbReference type="PROSITE" id="PS50011"/>
    </source>
</evidence>
<organism evidence="13 14">
    <name type="scientific">Crystallibacter crystallopoietes</name>
    <dbReference type="NCBI Taxonomy" id="37928"/>
    <lineage>
        <taxon>Bacteria</taxon>
        <taxon>Bacillati</taxon>
        <taxon>Actinomycetota</taxon>
        <taxon>Actinomycetes</taxon>
        <taxon>Micrococcales</taxon>
        <taxon>Micrococcaceae</taxon>
        <taxon>Crystallibacter</taxon>
    </lineage>
</organism>
<feature type="domain" description="PASTA" evidence="12">
    <location>
        <begin position="554"/>
        <end position="621"/>
    </location>
</feature>
<evidence type="ECO:0000256" key="4">
    <source>
        <dbReference type="ARBA" id="ARBA00022741"/>
    </source>
</evidence>
<evidence type="ECO:0000256" key="10">
    <source>
        <dbReference type="SAM" id="Phobius"/>
    </source>
</evidence>
<keyword evidence="14" id="KW-1185">Reference proteome</keyword>
<feature type="compositionally biased region" description="Polar residues" evidence="9">
    <location>
        <begin position="288"/>
        <end position="305"/>
    </location>
</feature>
<dbReference type="FunFam" id="1.10.510.10:FF:000021">
    <property type="entry name" value="Serine/threonine protein kinase"/>
    <property type="match status" value="1"/>
</dbReference>
<evidence type="ECO:0000313" key="14">
    <source>
        <dbReference type="Proteomes" id="UP000181917"/>
    </source>
</evidence>
<dbReference type="FunFam" id="3.30.200.20:FF:000035">
    <property type="entry name" value="Serine/threonine protein kinase Stk1"/>
    <property type="match status" value="1"/>
</dbReference>
<dbReference type="Gene3D" id="1.10.510.10">
    <property type="entry name" value="Transferase(Phosphotransferase) domain 1"/>
    <property type="match status" value="1"/>
</dbReference>
<dbReference type="InterPro" id="IPR011009">
    <property type="entry name" value="Kinase-like_dom_sf"/>
</dbReference>
<feature type="domain" description="PASTA" evidence="12">
    <location>
        <begin position="486"/>
        <end position="553"/>
    </location>
</feature>
<evidence type="ECO:0000313" key="13">
    <source>
        <dbReference type="EMBL" id="SDR18284.1"/>
    </source>
</evidence>
<dbReference type="PANTHER" id="PTHR43289:SF34">
    <property type="entry name" value="SERINE_THREONINE-PROTEIN KINASE YBDM-RELATED"/>
    <property type="match status" value="1"/>
</dbReference>
<proteinExistence type="predicted"/>
<sequence length="684" mass="72955">MQERVTDAMVGATVDGRYLILSRLARGGMSTVYLATDTRLDRHVALKIMYPHLAEDTSFLERFVREAKSAAKLSHPHVVGVLDQGFDGQVAYLVMEYVPGHTLRDVLNDKGALTPRLALALLDPVIEGLAAAHEADLVHRDVKPENVLMSSDGRIKIGDFGLARAVSTTSNTGTLIGTVAYLAPELVTGAPADARSDIYSAGIMLFEMLTGRQPFTGEVPIHVAFQHVNSTVPAPSTLVPGLAADLDELVLWCTSSDPEQRPVDAGALLGELRHIRTTLSDADLDSPKTGSSGTAPTPREQSPPNSAGPPTEVIGQDENRTTVIAPSYQHTQALTRPQAAVKAGNGYGQASDSSDASDGATPLTKREAKARDKELSRQARRPEQSLRSHPRRRGLLWAIVLGILAVLVATAGWFFGLGPGAPVEIPGVSGKPVSDAQSILQDQGLNFRIEEAFNEELEAGVAIGTDPPAPEQIRRFETLTLLVSKGPQLFPVPSVTGMTVEQAQAELARANLAAGDVTEAFDEKVPSGEVIGQQPAAEEQLRRNTPVDLTVSKGPEPFAVPDVTGLTRDEATAALENAGLTVEFAPEAQFHRNIPEGSIAAQNPEQGNVIRGDTVTLTLSKGPRMVNVPNLVGQQADDARRQLEELGFEVEINEILGGFFGTVRRQDPVDQSVPEGSVITLTVV</sequence>
<accession>A0A1H1GYL5</accession>